<dbReference type="GeneID" id="71776831"/>
<gene>
    <name evidence="1" type="ORF">TERG_02716</name>
</gene>
<dbReference type="STRING" id="559305.F2SIS9"/>
<dbReference type="RefSeq" id="XP_047603924.1">
    <property type="nucleotide sequence ID" value="XM_047747954.1"/>
</dbReference>
<dbReference type="OrthoDB" id="4184734at2759"/>
<organism evidence="1 2">
    <name type="scientific">Trichophyton rubrum (strain ATCC MYA-4607 / CBS 118892)</name>
    <name type="common">Athlete's foot fungus</name>
    <dbReference type="NCBI Taxonomy" id="559305"/>
    <lineage>
        <taxon>Eukaryota</taxon>
        <taxon>Fungi</taxon>
        <taxon>Dikarya</taxon>
        <taxon>Ascomycota</taxon>
        <taxon>Pezizomycotina</taxon>
        <taxon>Eurotiomycetes</taxon>
        <taxon>Eurotiomycetidae</taxon>
        <taxon>Onygenales</taxon>
        <taxon>Arthrodermataceae</taxon>
        <taxon>Trichophyton</taxon>
    </lineage>
</organism>
<dbReference type="SUPFAM" id="SSF48403">
    <property type="entry name" value="Ankyrin repeat"/>
    <property type="match status" value="1"/>
</dbReference>
<dbReference type="Pfam" id="PF12796">
    <property type="entry name" value="Ank_2"/>
    <property type="match status" value="1"/>
</dbReference>
<accession>F2SIS9</accession>
<evidence type="ECO:0000313" key="1">
    <source>
        <dbReference type="EMBL" id="EGD86458.2"/>
    </source>
</evidence>
<dbReference type="InParanoid" id="F2SIS9"/>
<dbReference type="Gene3D" id="1.25.40.20">
    <property type="entry name" value="Ankyrin repeat-containing domain"/>
    <property type="match status" value="1"/>
</dbReference>
<dbReference type="EMBL" id="GG700649">
    <property type="protein sequence ID" value="EGD86458.2"/>
    <property type="molecule type" value="Genomic_DNA"/>
</dbReference>
<protein>
    <submittedName>
        <fullName evidence="1">Uncharacterized protein</fullName>
    </submittedName>
</protein>
<reference evidence="2" key="1">
    <citation type="journal article" date="2012" name="MBio">
        <title>Comparative genome analysis of Trichophyton rubrum and related dermatophytes reveals candidate genes involved in infection.</title>
        <authorList>
            <person name="Martinez D.A."/>
            <person name="Oliver B.G."/>
            <person name="Graeser Y."/>
            <person name="Goldberg J.M."/>
            <person name="Li W."/>
            <person name="Martinez-Rossi N.M."/>
            <person name="Monod M."/>
            <person name="Shelest E."/>
            <person name="Barton R.C."/>
            <person name="Birch E."/>
            <person name="Brakhage A.A."/>
            <person name="Chen Z."/>
            <person name="Gurr S.J."/>
            <person name="Heiman D."/>
            <person name="Heitman J."/>
            <person name="Kosti I."/>
            <person name="Rossi A."/>
            <person name="Saif S."/>
            <person name="Samalova M."/>
            <person name="Saunders C.W."/>
            <person name="Shea T."/>
            <person name="Summerbell R.C."/>
            <person name="Xu J."/>
            <person name="Young S."/>
            <person name="Zeng Q."/>
            <person name="Birren B.W."/>
            <person name="Cuomo C.A."/>
            <person name="White T.C."/>
        </authorList>
    </citation>
    <scope>NUCLEOTIDE SEQUENCE [LARGE SCALE GENOMIC DNA]</scope>
    <source>
        <strain evidence="2">ATCC MYA-4607 / CBS 118892</strain>
    </source>
</reference>
<dbReference type="InterPro" id="IPR036770">
    <property type="entry name" value="Ankyrin_rpt-contain_sf"/>
</dbReference>
<dbReference type="HOGENOM" id="CLU_2456367_0_0_1"/>
<dbReference type="Proteomes" id="UP000008864">
    <property type="component" value="Unassembled WGS sequence"/>
</dbReference>
<evidence type="ECO:0000313" key="2">
    <source>
        <dbReference type="Proteomes" id="UP000008864"/>
    </source>
</evidence>
<dbReference type="AlphaFoldDB" id="F2SIS9"/>
<dbReference type="InterPro" id="IPR002110">
    <property type="entry name" value="Ankyrin_rpt"/>
</dbReference>
<dbReference type="eggNOG" id="KOG4177">
    <property type="taxonomic scope" value="Eukaryota"/>
</dbReference>
<name>F2SIS9_TRIRC</name>
<proteinExistence type="predicted"/>
<keyword evidence="2" id="KW-1185">Reference proteome</keyword>
<sequence>MPLDNKSSGLLNDFFASETQVQAWLLVHTPNQPRKDLFQPPDEPGQALHHACYLGLTGTAKYLIENGATVDCTTESGVTPLIRAAEYFI</sequence>
<dbReference type="VEuPathDB" id="FungiDB:TERG_02716"/>